<accession>A0A2M7UYU8</accession>
<dbReference type="Pfam" id="PF05635">
    <property type="entry name" value="23S_rRNA_IVP"/>
    <property type="match status" value="1"/>
</dbReference>
<evidence type="ECO:0000313" key="2">
    <source>
        <dbReference type="Proteomes" id="UP000230760"/>
    </source>
</evidence>
<dbReference type="InterPro" id="IPR036583">
    <property type="entry name" value="23S_rRNA_IVS_sf"/>
</dbReference>
<comment type="caution">
    <text evidence="1">The sequence shown here is derived from an EMBL/GenBank/DDBJ whole genome shotgun (WGS) entry which is preliminary data.</text>
</comment>
<dbReference type="SUPFAM" id="SSF158446">
    <property type="entry name" value="IVS-encoded protein-like"/>
    <property type="match status" value="1"/>
</dbReference>
<dbReference type="Gene3D" id="1.20.1440.60">
    <property type="entry name" value="23S rRNA-intervening sequence"/>
    <property type="match status" value="1"/>
</dbReference>
<protein>
    <submittedName>
        <fullName evidence="1">Four helix bundle protein</fullName>
    </submittedName>
</protein>
<name>A0A2M7UYU8_9BACT</name>
<proteinExistence type="predicted"/>
<evidence type="ECO:0000313" key="1">
    <source>
        <dbReference type="EMBL" id="PIZ89154.1"/>
    </source>
</evidence>
<dbReference type="EMBL" id="PFPB01000018">
    <property type="protein sequence ID" value="PIZ89154.1"/>
    <property type="molecule type" value="Genomic_DNA"/>
</dbReference>
<gene>
    <name evidence="1" type="ORF">COX90_00845</name>
</gene>
<reference evidence="2" key="1">
    <citation type="submission" date="2017-09" db="EMBL/GenBank/DDBJ databases">
        <title>Depth-based differentiation of microbial function through sediment-hosted aquifers and enrichment of novel symbionts in the deep terrestrial subsurface.</title>
        <authorList>
            <person name="Probst A.J."/>
            <person name="Ladd B."/>
            <person name="Jarett J.K."/>
            <person name="Geller-Mcgrath D.E."/>
            <person name="Sieber C.M.K."/>
            <person name="Emerson J.B."/>
            <person name="Anantharaman K."/>
            <person name="Thomas B.C."/>
            <person name="Malmstrom R."/>
            <person name="Stieglmeier M."/>
            <person name="Klingl A."/>
            <person name="Woyke T."/>
            <person name="Ryan C.M."/>
            <person name="Banfield J.F."/>
        </authorList>
    </citation>
    <scope>NUCLEOTIDE SEQUENCE [LARGE SCALE GENOMIC DNA]</scope>
</reference>
<dbReference type="AlphaFoldDB" id="A0A2M7UYU8"/>
<dbReference type="PANTHER" id="PTHR38471:SF2">
    <property type="entry name" value="FOUR HELIX BUNDLE PROTEIN"/>
    <property type="match status" value="1"/>
</dbReference>
<dbReference type="InterPro" id="IPR012657">
    <property type="entry name" value="23S_rRNA-intervening_sequence"/>
</dbReference>
<organism evidence="1 2">
    <name type="scientific">Candidatus Nealsonbacteria bacterium CG_4_10_14_0_2_um_filter_38_17</name>
    <dbReference type="NCBI Taxonomy" id="1974680"/>
    <lineage>
        <taxon>Bacteria</taxon>
        <taxon>Candidatus Nealsoniibacteriota</taxon>
    </lineage>
</organism>
<dbReference type="NCBIfam" id="TIGR02436">
    <property type="entry name" value="four helix bundle protein"/>
    <property type="match status" value="1"/>
</dbReference>
<sequence length="125" mass="14817">MEKRFLRLNDISAYKISFELSNYILGVVSKWDISARRTVGDQFIRAVDSISSNIAEGFGRYHKKDKIHFYHISYGSINECLDWNEKAKIRKLLKDDEYEHIFRELKTLPREINSLIQFTNQKLSI</sequence>
<dbReference type="Proteomes" id="UP000230760">
    <property type="component" value="Unassembled WGS sequence"/>
</dbReference>
<dbReference type="PANTHER" id="PTHR38471">
    <property type="entry name" value="FOUR HELIX BUNDLE PROTEIN"/>
    <property type="match status" value="1"/>
</dbReference>